<feature type="domain" description="Gfo/Idh/MocA-like oxidoreductase N-terminal" evidence="4">
    <location>
        <begin position="6"/>
        <end position="126"/>
    </location>
</feature>
<gene>
    <name evidence="6" type="ORF">FCL42_13495</name>
</gene>
<dbReference type="InterPro" id="IPR050984">
    <property type="entry name" value="Gfo/Idh/MocA_domain"/>
</dbReference>
<organism evidence="6 7">
    <name type="scientific">Ferrimonas aestuarii</name>
    <dbReference type="NCBI Taxonomy" id="2569539"/>
    <lineage>
        <taxon>Bacteria</taxon>
        <taxon>Pseudomonadati</taxon>
        <taxon>Pseudomonadota</taxon>
        <taxon>Gammaproteobacteria</taxon>
        <taxon>Alteromonadales</taxon>
        <taxon>Ferrimonadaceae</taxon>
        <taxon>Ferrimonas</taxon>
    </lineage>
</organism>
<dbReference type="InterPro" id="IPR055170">
    <property type="entry name" value="GFO_IDH_MocA-like_dom"/>
</dbReference>
<evidence type="ECO:0000313" key="7">
    <source>
        <dbReference type="Proteomes" id="UP000305675"/>
    </source>
</evidence>
<reference evidence="6 7" key="1">
    <citation type="submission" date="2019-04" db="EMBL/GenBank/DDBJ databases">
        <authorList>
            <person name="Hwang J.C."/>
        </authorList>
    </citation>
    <scope>NUCLEOTIDE SEQUENCE [LARGE SCALE GENOMIC DNA]</scope>
    <source>
        <strain evidence="6 7">IMCC35002</strain>
    </source>
</reference>
<dbReference type="AlphaFoldDB" id="A0A4U1BMJ2"/>
<comment type="similarity">
    <text evidence="1">Belongs to the Gfo/Idh/MocA family.</text>
</comment>
<evidence type="ECO:0000259" key="5">
    <source>
        <dbReference type="Pfam" id="PF22725"/>
    </source>
</evidence>
<evidence type="ECO:0000256" key="3">
    <source>
        <dbReference type="ARBA" id="ARBA00023002"/>
    </source>
</evidence>
<dbReference type="Pfam" id="PF01408">
    <property type="entry name" value="GFO_IDH_MocA"/>
    <property type="match status" value="1"/>
</dbReference>
<dbReference type="SUPFAM" id="SSF55347">
    <property type="entry name" value="Glyceraldehyde-3-phosphate dehydrogenase-like, C-terminal domain"/>
    <property type="match status" value="1"/>
</dbReference>
<evidence type="ECO:0000313" key="6">
    <source>
        <dbReference type="EMBL" id="TKB53965.1"/>
    </source>
</evidence>
<accession>A0A4U1BMJ2</accession>
<dbReference type="InterPro" id="IPR036291">
    <property type="entry name" value="NAD(P)-bd_dom_sf"/>
</dbReference>
<dbReference type="RefSeq" id="WP_136863947.1">
    <property type="nucleotide sequence ID" value="NZ_SWCJ01000010.1"/>
</dbReference>
<keyword evidence="2" id="KW-0732">Signal</keyword>
<proteinExistence type="inferred from homology"/>
<dbReference type="GO" id="GO:0000166">
    <property type="term" value="F:nucleotide binding"/>
    <property type="evidence" value="ECO:0007669"/>
    <property type="project" value="InterPro"/>
</dbReference>
<evidence type="ECO:0000259" key="4">
    <source>
        <dbReference type="Pfam" id="PF01408"/>
    </source>
</evidence>
<keyword evidence="7" id="KW-1185">Reference proteome</keyword>
<dbReference type="Gene3D" id="3.30.360.10">
    <property type="entry name" value="Dihydrodipicolinate Reductase, domain 2"/>
    <property type="match status" value="1"/>
</dbReference>
<dbReference type="Proteomes" id="UP000305675">
    <property type="component" value="Unassembled WGS sequence"/>
</dbReference>
<dbReference type="EMBL" id="SWCJ01000010">
    <property type="protein sequence ID" value="TKB53965.1"/>
    <property type="molecule type" value="Genomic_DNA"/>
</dbReference>
<dbReference type="PANTHER" id="PTHR22604:SF105">
    <property type="entry name" value="TRANS-1,2-DIHYDROBENZENE-1,2-DIOL DEHYDROGENASE"/>
    <property type="match status" value="1"/>
</dbReference>
<evidence type="ECO:0000256" key="1">
    <source>
        <dbReference type="ARBA" id="ARBA00010928"/>
    </source>
</evidence>
<dbReference type="Pfam" id="PF22725">
    <property type="entry name" value="GFO_IDH_MocA_C3"/>
    <property type="match status" value="1"/>
</dbReference>
<dbReference type="InterPro" id="IPR000683">
    <property type="entry name" value="Gfo/Idh/MocA-like_OxRdtase_N"/>
</dbReference>
<dbReference type="PANTHER" id="PTHR22604">
    <property type="entry name" value="OXIDOREDUCTASES"/>
    <property type="match status" value="1"/>
</dbReference>
<sequence>MSSGVIRVGVLGCANISDRFVIPAIKALTELYELVAVASRTKTKADQFADKYDCLAIDDYQELVSRDDIDLVYIPLPNSLHYEWVKKSLLSGKHVLVEKSLACNQSDVQELSELSRSKNLILMENFQFRFHSQLKKIKELIDSGVVGELRLVKSCFGFPPFPDANNIRYSPTLGGGALLDAGAYPIKVSQEILGVDLTVAAARLEHNSELEVDLWGSGQLIQKNSSVVSQISFGFDNFYQCNLEIWGSKGMIKANRIFTSPPGTEAIINVVTNDGNQDIVIPQENHFENLLTHLHECISEGLNEEVGLNINQARLIEEFKRKSCE</sequence>
<evidence type="ECO:0000256" key="2">
    <source>
        <dbReference type="ARBA" id="ARBA00022729"/>
    </source>
</evidence>
<comment type="caution">
    <text evidence="6">The sequence shown here is derived from an EMBL/GenBank/DDBJ whole genome shotgun (WGS) entry which is preliminary data.</text>
</comment>
<keyword evidence="3" id="KW-0560">Oxidoreductase</keyword>
<name>A0A4U1BMJ2_9GAMM</name>
<dbReference type="OrthoDB" id="9774191at2"/>
<dbReference type="GO" id="GO:0016491">
    <property type="term" value="F:oxidoreductase activity"/>
    <property type="evidence" value="ECO:0007669"/>
    <property type="project" value="UniProtKB-KW"/>
</dbReference>
<dbReference type="Gene3D" id="3.40.50.720">
    <property type="entry name" value="NAD(P)-binding Rossmann-like Domain"/>
    <property type="match status" value="1"/>
</dbReference>
<feature type="domain" description="GFO/IDH/MocA-like oxidoreductase" evidence="5">
    <location>
        <begin position="135"/>
        <end position="252"/>
    </location>
</feature>
<dbReference type="SUPFAM" id="SSF51735">
    <property type="entry name" value="NAD(P)-binding Rossmann-fold domains"/>
    <property type="match status" value="1"/>
</dbReference>
<protein>
    <submittedName>
        <fullName evidence="6">Gfo/Idh/MocA family oxidoreductase</fullName>
    </submittedName>
</protein>